<dbReference type="Proteomes" id="UP001176478">
    <property type="component" value="Unassembled WGS sequence"/>
</dbReference>
<proteinExistence type="predicted"/>
<feature type="transmembrane region" description="Helical" evidence="1">
    <location>
        <begin position="1412"/>
        <end position="1432"/>
    </location>
</feature>
<dbReference type="Pfam" id="PF05593">
    <property type="entry name" value="RHS_repeat"/>
    <property type="match status" value="1"/>
</dbReference>
<dbReference type="PANTHER" id="PTHR32305:SF15">
    <property type="entry name" value="PROTEIN RHSA-RELATED"/>
    <property type="match status" value="1"/>
</dbReference>
<comment type="caution">
    <text evidence="2">The sequence shown here is derived from an EMBL/GenBank/DDBJ whole genome shotgun (WGS) entry which is preliminary data.</text>
</comment>
<dbReference type="InterPro" id="IPR006530">
    <property type="entry name" value="YD"/>
</dbReference>
<keyword evidence="5" id="KW-1185">Reference proteome</keyword>
<feature type="transmembrane region" description="Helical" evidence="1">
    <location>
        <begin position="1352"/>
        <end position="1372"/>
    </location>
</feature>
<feature type="transmembrane region" description="Helical" evidence="1">
    <location>
        <begin position="1379"/>
        <end position="1400"/>
    </location>
</feature>
<gene>
    <name evidence="2" type="ORF">P7V44_01585</name>
    <name evidence="3" type="ORF">Q5E86_02180</name>
</gene>
<dbReference type="PANTHER" id="PTHR32305">
    <property type="match status" value="1"/>
</dbReference>
<dbReference type="RefSeq" id="WP_131679999.1">
    <property type="nucleotide sequence ID" value="NZ_JARRYG010000001.1"/>
</dbReference>
<keyword evidence="1" id="KW-1133">Transmembrane helix</keyword>
<evidence type="ECO:0000313" key="2">
    <source>
        <dbReference type="EMBL" id="MDG4694928.1"/>
    </source>
</evidence>
<dbReference type="EMBL" id="JARRYG010000001">
    <property type="protein sequence ID" value="MDG4694928.1"/>
    <property type="molecule type" value="Genomic_DNA"/>
</dbReference>
<sequence length="1629" mass="186206">MNKFFSQSQNFISALKTGIDPRTGIFSLNIPIVNINCNYGMGPEINLSLCSSSLQNNNSGFGMGFSLPLTTYDSKNKLLHLSSGEKYLINDTVANFEVKQKKLNNFIFERFDDFYKITYKSGVVEILEGPSSGSDIKNTLKIESYDGHFVILKWAFFGFPHLLEIKDENNVLLSIDYENYNQPIISIYPLSLECYKIKLKIFNGHLQQLIKTTENYIWHFSYNEYGYIEKIIHPTGLVESIYYQRDLIRFPEDIYPALIAATRHTLSFQGEQPDIVTSYTYTNTNYLGFASGLNFKSDTDNLYSLLTNYTYGSTEIQRSDDLIIETKRLYNNYHLLTNEITTYQSHNGSININRTDYDYYAVIGLPFDKQPPQFQFVNKKTITWENQQGQKRQDVYQSEFDEHGNPTLEIHPDGTRTIMQWYSAEESSDTNNNLLCPREKNGFVRFMKSKIVIPNQTDYQTPTTSTYYSYSYLENTEIIILHQEQYYADNRLLQKRIFEFCSQRNGIEYGRITASYNIFYQDGENSTHFDSKQSISTSIQNQQIVQKNQFQGHDGCQLATMKKLSMLSLCLLSEINRLGIQTNYTYDQIGRILSQTEAVGSAYERTIYWHYKITHLGPITYEKDSYGNQAKILFNSLGYPIKQYQFDNDGTQEWYEVKHQKYGPLGNLQATTEQDTQFSDRKQQCYTINTTYKRDSWGEITTTRLNNNFETHRIVDPILLTETHTQQGWLNGQHLQSGQWMTILNKKNQLPKLTLRIDSNSEIIASQQHFWDGSGRLRKQIDELGNPIEWTYDVYGRVLSQTLPDGTVIEQTYVPYLMGKEVSSIQVTDINGHCWVLGSQEFDSLGRLTLQESGKRVTTYQYDNASPSPSFITLPSGETVHYEYIPELNNAINKVNVCGVTQEFEYDLATAELLHSTEKDTKVSNQWNNSGTLKRETMILSGVTKQTEYQWTLQGKPVSYHDITGAKTDYQRDKYGRLSRIFDSALITDFTYDALGRLITQIVTDNSTHAFILTTFTYNEFNQEIRRSITDNQGSQLVIQSIWLKNGLLSSKHTTLDNKPVKNEKYRYDKRNRLIGYSFEGNEHPIDCYGQSVRQQFYDYDPLNNLIQVRTVLKNHEVDIALHHYNNKDDPTQLTAISHSHRNYPANIPLEYDKCGRLILDNAGRTLHYDPLGRLIRVNGLENSKYGYNALNQIVSQTVKNNQNHQLYYRADELVNEITTEKNNKIRLIKAGHTCLAVGCNTELTLMANEYNDNLIWSLNTNNKLSQSHSRLPYGEDKTTEHFLGLNGERIDPITGVYHLGNGYRAYNPCLMRFHCPDSLSPFGKGGINPYAYCAGDPINRIDPSGHFSLKAMSGLAIGALGIIFSGVTFGASLAASGAIMASITLILSVASDATGIASMLTRKSDPQASSILGWASLALGIASIGTSVSSLKLNSNRLFSILTNKNSSPLSTKLTTFGGKMEGMVPMGKDFYFFEDIYHNEKRLNIVAHGIKQQNGTALLYRSAQNHMTPNELYEILSKRKDLSNYTNIRTIMCHSGNGGEQSFAKQLARLTNKPVKAYLGPVTGNFETEEVNKILLGATRRYGDEGLEYMVNLFSQKYEFQIRKTNPYSIFSSEYFSYKYDPIKFNP</sequence>
<organism evidence="2 4">
    <name type="scientific">Providencia huashanensis</name>
    <dbReference type="NCBI Taxonomy" id="3037798"/>
    <lineage>
        <taxon>Bacteria</taxon>
        <taxon>Pseudomonadati</taxon>
        <taxon>Pseudomonadota</taxon>
        <taxon>Gammaproteobacteria</taxon>
        <taxon>Enterobacterales</taxon>
        <taxon>Morganellaceae</taxon>
        <taxon>Providencia</taxon>
    </lineage>
</organism>
<dbReference type="NCBIfam" id="TIGR01643">
    <property type="entry name" value="YD_repeat_2x"/>
    <property type="match status" value="1"/>
</dbReference>
<dbReference type="InterPro" id="IPR022385">
    <property type="entry name" value="Rhs_assc_core"/>
</dbReference>
<dbReference type="EMBL" id="JAUQTG010000001">
    <property type="protein sequence ID" value="MDO7855201.1"/>
    <property type="molecule type" value="Genomic_DNA"/>
</dbReference>
<dbReference type="NCBIfam" id="TIGR03696">
    <property type="entry name" value="Rhs_assc_core"/>
    <property type="match status" value="1"/>
</dbReference>
<evidence type="ECO:0000256" key="1">
    <source>
        <dbReference type="SAM" id="Phobius"/>
    </source>
</evidence>
<evidence type="ECO:0000313" key="4">
    <source>
        <dbReference type="Proteomes" id="UP001156701"/>
    </source>
</evidence>
<reference evidence="3" key="3">
    <citation type="journal article" date="2024" name="Int. J. Antimicrob. Agents">
        <title>Identification of a novel Providencia species showing multi-drug-resistant in three patients with hospital-acquired infection.</title>
        <authorList>
            <person name="Yang W."/>
            <person name="Chen J."/>
            <person name="Yang F."/>
            <person name="Ji P."/>
            <person name="Shen S."/>
            <person name="Yin D."/>
            <person name="Hu F."/>
        </authorList>
    </citation>
    <scope>NUCLEOTIDE SEQUENCE</scope>
    <source>
        <strain evidence="3">CRE-138-0111</strain>
    </source>
</reference>
<keyword evidence="1" id="KW-0812">Transmembrane</keyword>
<reference evidence="3" key="2">
    <citation type="submission" date="2023-07" db="EMBL/GenBank/DDBJ databases">
        <authorList>
            <person name="Yang W."/>
            <person name="Chen J."/>
            <person name="Ji P."/>
            <person name="Hu F."/>
        </authorList>
    </citation>
    <scope>NUCLEOTIDE SEQUENCE</scope>
    <source>
        <strain evidence="3">CRE-138-0111</strain>
    </source>
</reference>
<evidence type="ECO:0000313" key="5">
    <source>
        <dbReference type="Proteomes" id="UP001176478"/>
    </source>
</evidence>
<keyword evidence="1" id="KW-0472">Membrane</keyword>
<dbReference type="InterPro" id="IPR050708">
    <property type="entry name" value="T6SS_VgrG/RHS"/>
</dbReference>
<reference evidence="2" key="1">
    <citation type="submission" date="2023-03" db="EMBL/GenBank/DDBJ databases">
        <title>a new species belonging to Providencia genus.</title>
        <authorList>
            <person name="Yang W."/>
            <person name="Hu F."/>
            <person name="Shen S."/>
            <person name="Ding L."/>
            <person name="Yin D."/>
        </authorList>
    </citation>
    <scope>NUCLEOTIDE SEQUENCE</scope>
    <source>
        <strain evidence="2">CRE-3FA-0001</strain>
    </source>
</reference>
<dbReference type="Gene3D" id="2.180.10.10">
    <property type="entry name" value="RHS repeat-associated core"/>
    <property type="match status" value="2"/>
</dbReference>
<protein>
    <submittedName>
        <fullName evidence="2">RHS repeat-associated core domain-containing protein</fullName>
    </submittedName>
</protein>
<dbReference type="Proteomes" id="UP001156701">
    <property type="component" value="Unassembled WGS sequence"/>
</dbReference>
<evidence type="ECO:0000313" key="3">
    <source>
        <dbReference type="EMBL" id="MDO7855201.1"/>
    </source>
</evidence>
<accession>A0AA42FKQ0</accession>
<name>A0AA42FKQ0_9GAMM</name>
<dbReference type="InterPro" id="IPR031325">
    <property type="entry name" value="RHS_repeat"/>
</dbReference>